<protein>
    <submittedName>
        <fullName evidence="2">AAA domain-containing protein, putative AbiEii toxin, Type IV TA system</fullName>
    </submittedName>
</protein>
<dbReference type="PANTHER" id="PTHR42924">
    <property type="entry name" value="EXONUCLEASE"/>
    <property type="match status" value="1"/>
</dbReference>
<dbReference type="GO" id="GO:0035312">
    <property type="term" value="F:5'-3' DNA exonuclease activity"/>
    <property type="evidence" value="ECO:0007669"/>
    <property type="project" value="TreeGrafter"/>
</dbReference>
<name>A0A1H0S407_9CLOT</name>
<dbReference type="InterPro" id="IPR041685">
    <property type="entry name" value="AAA_GajA/Old/RecF-like"/>
</dbReference>
<dbReference type="GO" id="GO:0004534">
    <property type="term" value="F:5'-3' RNA exonuclease activity"/>
    <property type="evidence" value="ECO:0007669"/>
    <property type="project" value="TreeGrafter"/>
</dbReference>
<dbReference type="EMBL" id="FNJM01000004">
    <property type="protein sequence ID" value="SDP35976.1"/>
    <property type="molecule type" value="Genomic_DNA"/>
</dbReference>
<dbReference type="AlphaFoldDB" id="A0A1H0S407"/>
<dbReference type="Gene3D" id="3.40.50.300">
    <property type="entry name" value="P-loop containing nucleotide triphosphate hydrolases"/>
    <property type="match status" value="1"/>
</dbReference>
<feature type="domain" description="Endonuclease GajA/Old nuclease/RecF-like AAA" evidence="1">
    <location>
        <begin position="319"/>
        <end position="726"/>
    </location>
</feature>
<dbReference type="SUPFAM" id="SSF89550">
    <property type="entry name" value="PHP domain-like"/>
    <property type="match status" value="1"/>
</dbReference>
<dbReference type="InterPro" id="IPR016195">
    <property type="entry name" value="Pol/histidinol_Pase-like"/>
</dbReference>
<evidence type="ECO:0000259" key="1">
    <source>
        <dbReference type="Pfam" id="PF13175"/>
    </source>
</evidence>
<sequence>MWVLTEKEIKEELMSLYKRVSRVNKASKFYKCDLHIHTPASLDYQRCFNKDEEEQEYHLFLEHFIESDVDVIAITDHNTVNGYYRIQEIVEKDNDLKMKLGNKLILPGVEITCYGKHFLAIFPKEYKKSKLDALLIEAGIDMDEQGTENVSADRLSPLTLCEKVEDYGGIVIIAHADSDNGLLQEYFKKRNGDVTVRGKSIEKTLKSQAVHGICYNSEKNLDRLIDLRKNFNVENISFLRASDSHSVSEEYMASGVPLGSRCSWISMGKLSYNALKLALKDEGSRVINELPPKKTYPNILGLCVKDGFIKDINGNEWAVVPFSNALNCIIGARGTGKSTMIDILKFLLNPQNEDLGDSIIGRFDKAIVFINIDDNVYVIRMNAPISMNRLNITYYYLKGNNFIKISKTSKFKTNKGAVVLISDYLNASEIQGFRQKDILEISKLELGPTMMVRSLLNLEHRERMAQLRKEEEIIKSSIKQQCKEISKYKSVDKNADLTSEYLKQQYSRYIGIQKEINGYLEGIVKRLNKELKDELQIVSKTYIKESVYEEMIDRWLRIHRDRTYASYDIIVKYKKLLKIVFNNNDNDNYELMYNLFAYESEKIAERYSISCSDAGRLCDFCNGKINDAELLIVPQMIIDYELNVNHGISNKKVFVRRNRLSFGQKAVGMLLLILVGATKLGEMRPLVIDQPEDDLDNSYIYHTLVKQFSLIKHCRQLIIATHNPNIPIAGDSENILVMKSDGINGWVDLSGNIDNEKVAERVLQILEGDIEAFEKRAEKFGYKLVKINN</sequence>
<evidence type="ECO:0000313" key="2">
    <source>
        <dbReference type="EMBL" id="SDP35976.1"/>
    </source>
</evidence>
<dbReference type="Gene3D" id="3.20.20.140">
    <property type="entry name" value="Metal-dependent hydrolases"/>
    <property type="match status" value="1"/>
</dbReference>
<dbReference type="InterPro" id="IPR027417">
    <property type="entry name" value="P-loop_NTPase"/>
</dbReference>
<dbReference type="PANTHER" id="PTHR42924:SF11">
    <property type="entry name" value="POLYMERASE_HISTIDINOL PHOSPHATASE N-TERMINAL DOMAIN-CONTAINING PROTEIN"/>
    <property type="match status" value="1"/>
</dbReference>
<dbReference type="SUPFAM" id="SSF52540">
    <property type="entry name" value="P-loop containing nucleoside triphosphate hydrolases"/>
    <property type="match status" value="1"/>
</dbReference>
<dbReference type="Pfam" id="PF13175">
    <property type="entry name" value="AAA_15"/>
    <property type="match status" value="1"/>
</dbReference>
<dbReference type="STRING" id="94869.SAMN04488529_104133"/>
<reference evidence="2 3" key="1">
    <citation type="submission" date="2016-10" db="EMBL/GenBank/DDBJ databases">
        <authorList>
            <person name="de Groot N.N."/>
        </authorList>
    </citation>
    <scope>NUCLEOTIDE SEQUENCE [LARGE SCALE GENOMIC DNA]</scope>
    <source>
        <strain evidence="2 3">DSM 12272</strain>
    </source>
</reference>
<proteinExistence type="predicted"/>
<keyword evidence="3" id="KW-1185">Reference proteome</keyword>
<evidence type="ECO:0000313" key="3">
    <source>
        <dbReference type="Proteomes" id="UP000198597"/>
    </source>
</evidence>
<dbReference type="InterPro" id="IPR052018">
    <property type="entry name" value="PHP_domain"/>
</dbReference>
<gene>
    <name evidence="2" type="ORF">SAMN04488529_104133</name>
</gene>
<organism evidence="2 3">
    <name type="scientific">Clostridium gasigenes</name>
    <dbReference type="NCBI Taxonomy" id="94869"/>
    <lineage>
        <taxon>Bacteria</taxon>
        <taxon>Bacillati</taxon>
        <taxon>Bacillota</taxon>
        <taxon>Clostridia</taxon>
        <taxon>Eubacteriales</taxon>
        <taxon>Clostridiaceae</taxon>
        <taxon>Clostridium</taxon>
    </lineage>
</organism>
<accession>A0A1H0S407</accession>
<dbReference type="Proteomes" id="UP000198597">
    <property type="component" value="Unassembled WGS sequence"/>
</dbReference>